<feature type="compositionally biased region" description="Polar residues" evidence="1">
    <location>
        <begin position="36"/>
        <end position="52"/>
    </location>
</feature>
<sequence length="640" mass="73296">MDEDSVRDYLFSITDEQAECSDIDGDSDFEDGLLITSPQHKNTRSTSSQSDSPAYEPDVTKSPTIPVSSISSSTTPPTLNFSPNDFDIMSMPIEIIENGDVSTEINVDNIVSPNILPISNKLTKKKKKFPQPTLIFKWKKRGCRPKTFRRYKFTQPFGPKVPVDINSPIDIFKLFFDDDILYTFKTQSELYAAQCNQQFVTSIEELQAFFGCLIIMGFHKLPTIRSYWSTDANFQVPRISSIMSLKRFLSILRFLHLNNNLTMPKRGHVNYDKLYKVRPLINKLNEKFFSNFNPSRNIAIDESMVAFKGRTTIKQYMPLKPIKRGIKIWAAACSKTGYLLQFEVYQGKQGDPEIGLGEKVVTHLANLYDNKGYCFYFDGFFSNIPMVKNMVEKNNFACGTIKSNKKYFPSSVLKDDKKLKQGQFDVVTSNEITISKWKDRGKKCVNVISNMHDGSCIGSVSRRDNLGVKQVVKAPAAIVDYNKYMGGVDHFDQFHSYYNVAWKSRRWWLKIFYYLLDASIVNSFVLYQTTSNLHDPKSSKYTHLNFRSTLANQLIGDYSSKKKPGIQKSMQRKLTKKTGKVIVGNQYYLQNVGDHLPTKGTYRRCGYCSTKETQKRSNIICKMCDIALCLECFAPFHKNP</sequence>
<evidence type="ECO:0000256" key="1">
    <source>
        <dbReference type="SAM" id="MobiDB-lite"/>
    </source>
</evidence>
<evidence type="ECO:0000313" key="3">
    <source>
        <dbReference type="EMBL" id="CAI6376680.1"/>
    </source>
</evidence>
<dbReference type="PANTHER" id="PTHR46599:SF3">
    <property type="entry name" value="PIGGYBAC TRANSPOSABLE ELEMENT-DERIVED PROTEIN 4"/>
    <property type="match status" value="1"/>
</dbReference>
<comment type="caution">
    <text evidence="3">The sequence shown here is derived from an EMBL/GenBank/DDBJ whole genome shotgun (WGS) entry which is preliminary data.</text>
</comment>
<keyword evidence="4" id="KW-1185">Reference proteome</keyword>
<feature type="compositionally biased region" description="Acidic residues" evidence="1">
    <location>
        <begin position="21"/>
        <end position="31"/>
    </location>
</feature>
<name>A0AAV0Y6Z6_9HEMI</name>
<dbReference type="CDD" id="cd19757">
    <property type="entry name" value="Bbox1"/>
    <property type="match status" value="1"/>
</dbReference>
<dbReference type="Proteomes" id="UP001160148">
    <property type="component" value="Unassembled WGS sequence"/>
</dbReference>
<dbReference type="Pfam" id="PF13843">
    <property type="entry name" value="DDE_Tnp_1_7"/>
    <property type="match status" value="1"/>
</dbReference>
<feature type="domain" description="PiggyBac transposable element-derived protein" evidence="2">
    <location>
        <begin position="167"/>
        <end position="524"/>
    </location>
</feature>
<dbReference type="AlphaFoldDB" id="A0AAV0Y6Z6"/>
<dbReference type="InterPro" id="IPR029526">
    <property type="entry name" value="PGBD"/>
</dbReference>
<reference evidence="3 4" key="1">
    <citation type="submission" date="2023-01" db="EMBL/GenBank/DDBJ databases">
        <authorList>
            <person name="Whitehead M."/>
        </authorList>
    </citation>
    <scope>NUCLEOTIDE SEQUENCE [LARGE SCALE GENOMIC DNA]</scope>
</reference>
<evidence type="ECO:0000313" key="4">
    <source>
        <dbReference type="Proteomes" id="UP001160148"/>
    </source>
</evidence>
<evidence type="ECO:0000259" key="2">
    <source>
        <dbReference type="Pfam" id="PF13843"/>
    </source>
</evidence>
<dbReference type="PANTHER" id="PTHR46599">
    <property type="entry name" value="PIGGYBAC TRANSPOSABLE ELEMENT-DERIVED PROTEIN 4"/>
    <property type="match status" value="1"/>
</dbReference>
<organism evidence="3 4">
    <name type="scientific">Macrosiphum euphorbiae</name>
    <name type="common">potato aphid</name>
    <dbReference type="NCBI Taxonomy" id="13131"/>
    <lineage>
        <taxon>Eukaryota</taxon>
        <taxon>Metazoa</taxon>
        <taxon>Ecdysozoa</taxon>
        <taxon>Arthropoda</taxon>
        <taxon>Hexapoda</taxon>
        <taxon>Insecta</taxon>
        <taxon>Pterygota</taxon>
        <taxon>Neoptera</taxon>
        <taxon>Paraneoptera</taxon>
        <taxon>Hemiptera</taxon>
        <taxon>Sternorrhyncha</taxon>
        <taxon>Aphidomorpha</taxon>
        <taxon>Aphidoidea</taxon>
        <taxon>Aphididae</taxon>
        <taxon>Macrosiphini</taxon>
        <taxon>Macrosiphum</taxon>
    </lineage>
</organism>
<proteinExistence type="predicted"/>
<dbReference type="EMBL" id="CARXXK010001539">
    <property type="protein sequence ID" value="CAI6376680.1"/>
    <property type="molecule type" value="Genomic_DNA"/>
</dbReference>
<feature type="compositionally biased region" description="Low complexity" evidence="1">
    <location>
        <begin position="62"/>
        <end position="78"/>
    </location>
</feature>
<feature type="region of interest" description="Disordered" evidence="1">
    <location>
        <begin position="21"/>
        <end position="78"/>
    </location>
</feature>
<protein>
    <recommendedName>
        <fullName evidence="2">PiggyBac transposable element-derived protein domain-containing protein</fullName>
    </recommendedName>
</protein>
<accession>A0AAV0Y6Z6</accession>
<gene>
    <name evidence="3" type="ORF">MEUPH1_LOCUS30026</name>
</gene>